<dbReference type="AlphaFoldDB" id="A0A382VBF4"/>
<organism evidence="1">
    <name type="scientific">marine metagenome</name>
    <dbReference type="NCBI Taxonomy" id="408172"/>
    <lineage>
        <taxon>unclassified sequences</taxon>
        <taxon>metagenomes</taxon>
        <taxon>ecological metagenomes</taxon>
    </lineage>
</organism>
<dbReference type="EMBL" id="UINC01150656">
    <property type="protein sequence ID" value="SVD43819.1"/>
    <property type="molecule type" value="Genomic_DNA"/>
</dbReference>
<protein>
    <submittedName>
        <fullName evidence="1">Uncharacterized protein</fullName>
    </submittedName>
</protein>
<evidence type="ECO:0000313" key="1">
    <source>
        <dbReference type="EMBL" id="SVD43819.1"/>
    </source>
</evidence>
<sequence length="53" mass="6023">HVSKTIVEDTTIISVNYLEKKDQNSVIDYLAGTRKYLDLNFQNSKSDFSVLNG</sequence>
<gene>
    <name evidence="1" type="ORF">METZ01_LOCUS396673</name>
</gene>
<reference evidence="1" key="1">
    <citation type="submission" date="2018-05" db="EMBL/GenBank/DDBJ databases">
        <authorList>
            <person name="Lanie J.A."/>
            <person name="Ng W.-L."/>
            <person name="Kazmierczak K.M."/>
            <person name="Andrzejewski T.M."/>
            <person name="Davidsen T.M."/>
            <person name="Wayne K.J."/>
            <person name="Tettelin H."/>
            <person name="Glass J.I."/>
            <person name="Rusch D."/>
            <person name="Podicherti R."/>
            <person name="Tsui H.-C.T."/>
            <person name="Winkler M.E."/>
        </authorList>
    </citation>
    <scope>NUCLEOTIDE SEQUENCE</scope>
</reference>
<accession>A0A382VBF4</accession>
<feature type="non-terminal residue" evidence="1">
    <location>
        <position position="1"/>
    </location>
</feature>
<name>A0A382VBF4_9ZZZZ</name>
<proteinExistence type="predicted"/>